<gene>
    <name evidence="2" type="ORF">CUN51_02160</name>
</gene>
<evidence type="ECO:0000313" key="3">
    <source>
        <dbReference type="Proteomes" id="UP000228921"/>
    </source>
</evidence>
<feature type="transmembrane region" description="Helical" evidence="1">
    <location>
        <begin position="12"/>
        <end position="32"/>
    </location>
</feature>
<dbReference type="AlphaFoldDB" id="A0A2M8P2J0"/>
<keyword evidence="1" id="KW-0812">Transmembrane</keyword>
<accession>A0A2M8P2J0</accession>
<feature type="transmembrane region" description="Helical" evidence="1">
    <location>
        <begin position="331"/>
        <end position="350"/>
    </location>
</feature>
<proteinExistence type="predicted"/>
<organism evidence="2 3">
    <name type="scientific">Candidatus Thermofonsia Clade 1 bacterium</name>
    <dbReference type="NCBI Taxonomy" id="2364210"/>
    <lineage>
        <taxon>Bacteria</taxon>
        <taxon>Bacillati</taxon>
        <taxon>Chloroflexota</taxon>
        <taxon>Candidatus Thermofontia</taxon>
        <taxon>Candidatus Thermofonsia Clade 1</taxon>
    </lineage>
</organism>
<reference evidence="2 3" key="1">
    <citation type="submission" date="2017-11" db="EMBL/GenBank/DDBJ databases">
        <title>Evolution of Phototrophy in the Chloroflexi Phylum Driven by Horizontal Gene Transfer.</title>
        <authorList>
            <person name="Ward L.M."/>
            <person name="Hemp J."/>
            <person name="Shih P.M."/>
            <person name="Mcglynn S.E."/>
            <person name="Fischer W."/>
        </authorList>
    </citation>
    <scope>NUCLEOTIDE SEQUENCE [LARGE SCALE GENOMIC DNA]</scope>
    <source>
        <strain evidence="2">CP2_2F</strain>
    </source>
</reference>
<feature type="transmembrane region" description="Helical" evidence="1">
    <location>
        <begin position="151"/>
        <end position="168"/>
    </location>
</feature>
<dbReference type="EMBL" id="PGTK01000002">
    <property type="protein sequence ID" value="PJF31767.1"/>
    <property type="molecule type" value="Genomic_DNA"/>
</dbReference>
<evidence type="ECO:0000256" key="1">
    <source>
        <dbReference type="SAM" id="Phobius"/>
    </source>
</evidence>
<keyword evidence="1" id="KW-0472">Membrane</keyword>
<sequence length="389" mass="43930">MPASRSLPLTVSLVAVSLILVATFVPVFYSFYAANNHDYVGHYSFAIAIEDGWRLSIPHILYHILLILAKNTLGLEDIKEVAVTLQTAFRILIGLSLFMALKTQMGSQLTDALAAIVVLLLMWAAPIYLWFEPPLFLGYINYLPYHNPTQPLMLIFTVPMSLIAWRAVSPQPFTSLNRRIFLMLLSVLIVLLLSLSKPSYSIALLPALGLVVLYRLIRRLPLDWMLLIVGIGVPVLLMLALQYLVTYTDMQRASIGIGWLKFFRVYGFGDSLVFARLALSMVFPVTAYALHFREARRDDYLSLSWLVFAVSLIWAYLFYEQGQRADDGNFVWSAYAALFVLMFSTVLFLIKQYATQPFKRSWRLGLSIAAFSLHFGSSLYAAVRVVAAI</sequence>
<feature type="transmembrane region" description="Helical" evidence="1">
    <location>
        <begin position="362"/>
        <end position="383"/>
    </location>
</feature>
<dbReference type="Proteomes" id="UP000228921">
    <property type="component" value="Unassembled WGS sequence"/>
</dbReference>
<feature type="transmembrane region" description="Helical" evidence="1">
    <location>
        <begin position="224"/>
        <end position="245"/>
    </location>
</feature>
<evidence type="ECO:0008006" key="4">
    <source>
        <dbReference type="Google" id="ProtNLM"/>
    </source>
</evidence>
<feature type="transmembrane region" description="Helical" evidence="1">
    <location>
        <begin position="300"/>
        <end position="319"/>
    </location>
</feature>
<feature type="transmembrane region" description="Helical" evidence="1">
    <location>
        <begin position="201"/>
        <end position="217"/>
    </location>
</feature>
<comment type="caution">
    <text evidence="2">The sequence shown here is derived from an EMBL/GenBank/DDBJ whole genome shotgun (WGS) entry which is preliminary data.</text>
</comment>
<keyword evidence="1" id="KW-1133">Transmembrane helix</keyword>
<feature type="transmembrane region" description="Helical" evidence="1">
    <location>
        <begin position="180"/>
        <end position="195"/>
    </location>
</feature>
<protein>
    <recommendedName>
        <fullName evidence="4">Glycosyltransferase RgtA/B/C/D-like domain-containing protein</fullName>
    </recommendedName>
</protein>
<feature type="transmembrane region" description="Helical" evidence="1">
    <location>
        <begin position="265"/>
        <end position="288"/>
    </location>
</feature>
<name>A0A2M8P2J0_9CHLR</name>
<evidence type="ECO:0000313" key="2">
    <source>
        <dbReference type="EMBL" id="PJF31767.1"/>
    </source>
</evidence>
<feature type="transmembrane region" description="Helical" evidence="1">
    <location>
        <begin position="113"/>
        <end position="131"/>
    </location>
</feature>